<name>A0ABS8UYM1_DATST</name>
<gene>
    <name evidence="2" type="ORF">HAX54_023523</name>
</gene>
<dbReference type="Proteomes" id="UP000823775">
    <property type="component" value="Unassembled WGS sequence"/>
</dbReference>
<proteinExistence type="predicted"/>
<feature type="compositionally biased region" description="Basic and acidic residues" evidence="1">
    <location>
        <begin position="33"/>
        <end position="51"/>
    </location>
</feature>
<keyword evidence="3" id="KW-1185">Reference proteome</keyword>
<accession>A0ABS8UYM1</accession>
<evidence type="ECO:0000256" key="1">
    <source>
        <dbReference type="SAM" id="MobiDB-lite"/>
    </source>
</evidence>
<evidence type="ECO:0000313" key="3">
    <source>
        <dbReference type="Proteomes" id="UP000823775"/>
    </source>
</evidence>
<dbReference type="EMBL" id="JACEIK010002856">
    <property type="protein sequence ID" value="MCD9639166.1"/>
    <property type="molecule type" value="Genomic_DNA"/>
</dbReference>
<comment type="caution">
    <text evidence="2">The sequence shown here is derived from an EMBL/GenBank/DDBJ whole genome shotgun (WGS) entry which is preliminary data.</text>
</comment>
<protein>
    <submittedName>
        <fullName evidence="2">Uncharacterized protein</fullName>
    </submittedName>
</protein>
<feature type="region of interest" description="Disordered" evidence="1">
    <location>
        <begin position="19"/>
        <end position="66"/>
    </location>
</feature>
<evidence type="ECO:0000313" key="2">
    <source>
        <dbReference type="EMBL" id="MCD9639166.1"/>
    </source>
</evidence>
<reference evidence="2 3" key="1">
    <citation type="journal article" date="2021" name="BMC Genomics">
        <title>Datura genome reveals duplications of psychoactive alkaloid biosynthetic genes and high mutation rate following tissue culture.</title>
        <authorList>
            <person name="Rajewski A."/>
            <person name="Carter-House D."/>
            <person name="Stajich J."/>
            <person name="Litt A."/>
        </authorList>
    </citation>
    <scope>NUCLEOTIDE SEQUENCE [LARGE SCALE GENOMIC DNA]</scope>
    <source>
        <strain evidence="2">AR-01</strain>
    </source>
</reference>
<sequence length="114" mass="13172">MASVMAKGLCVKEEWDREETKQRRAIAGSPEMMEQRQRVAERGRERERKGAEIVSRGEGNDEESCFHRPEAVARRTVATMASRSSAKKKKVRIESSLWFRAWDSDKYGRINIGR</sequence>
<organism evidence="2 3">
    <name type="scientific">Datura stramonium</name>
    <name type="common">Jimsonweed</name>
    <name type="synonym">Common thornapple</name>
    <dbReference type="NCBI Taxonomy" id="4076"/>
    <lineage>
        <taxon>Eukaryota</taxon>
        <taxon>Viridiplantae</taxon>
        <taxon>Streptophyta</taxon>
        <taxon>Embryophyta</taxon>
        <taxon>Tracheophyta</taxon>
        <taxon>Spermatophyta</taxon>
        <taxon>Magnoliopsida</taxon>
        <taxon>eudicotyledons</taxon>
        <taxon>Gunneridae</taxon>
        <taxon>Pentapetalae</taxon>
        <taxon>asterids</taxon>
        <taxon>lamiids</taxon>
        <taxon>Solanales</taxon>
        <taxon>Solanaceae</taxon>
        <taxon>Solanoideae</taxon>
        <taxon>Datureae</taxon>
        <taxon>Datura</taxon>
    </lineage>
</organism>